<dbReference type="EMBL" id="BAABHA010000001">
    <property type="protein sequence ID" value="GAA4372924.1"/>
    <property type="molecule type" value="Genomic_DNA"/>
</dbReference>
<comment type="caution">
    <text evidence="1">The sequence shown here is derived from an EMBL/GenBank/DDBJ whole genome shotgun (WGS) entry which is preliminary data.</text>
</comment>
<evidence type="ECO:0000313" key="1">
    <source>
        <dbReference type="EMBL" id="GAA4372924.1"/>
    </source>
</evidence>
<name>A0ABP8ITZ0_9BACT</name>
<dbReference type="Proteomes" id="UP001500454">
    <property type="component" value="Unassembled WGS sequence"/>
</dbReference>
<sequence>MLDKHIGYRSGFEEPLLGTFGKEQRQQVVDQLHQGRAGQRGRCCPVGRCQARKKVSCHGWGRPQAPCSAIGSNV</sequence>
<organism evidence="1 2">
    <name type="scientific">Hymenobacter koreensis</name>
    <dbReference type="NCBI Taxonomy" id="1084523"/>
    <lineage>
        <taxon>Bacteria</taxon>
        <taxon>Pseudomonadati</taxon>
        <taxon>Bacteroidota</taxon>
        <taxon>Cytophagia</taxon>
        <taxon>Cytophagales</taxon>
        <taxon>Hymenobacteraceae</taxon>
        <taxon>Hymenobacter</taxon>
    </lineage>
</organism>
<keyword evidence="2" id="KW-1185">Reference proteome</keyword>
<accession>A0ABP8ITZ0</accession>
<protein>
    <submittedName>
        <fullName evidence="1">Uncharacterized protein</fullName>
    </submittedName>
</protein>
<reference evidence="2" key="1">
    <citation type="journal article" date="2019" name="Int. J. Syst. Evol. Microbiol.">
        <title>The Global Catalogue of Microorganisms (GCM) 10K type strain sequencing project: providing services to taxonomists for standard genome sequencing and annotation.</title>
        <authorList>
            <consortium name="The Broad Institute Genomics Platform"/>
            <consortium name="The Broad Institute Genome Sequencing Center for Infectious Disease"/>
            <person name="Wu L."/>
            <person name="Ma J."/>
        </authorList>
    </citation>
    <scope>NUCLEOTIDE SEQUENCE [LARGE SCALE GENOMIC DNA]</scope>
    <source>
        <strain evidence="2">JCM 17924</strain>
    </source>
</reference>
<gene>
    <name evidence="1" type="ORF">GCM10023186_02930</name>
</gene>
<proteinExistence type="predicted"/>
<evidence type="ECO:0000313" key="2">
    <source>
        <dbReference type="Proteomes" id="UP001500454"/>
    </source>
</evidence>